<dbReference type="EMBL" id="LHPF02000021">
    <property type="protein sequence ID" value="PSC70147.1"/>
    <property type="molecule type" value="Genomic_DNA"/>
</dbReference>
<accession>A0A2P6V7S7</accession>
<evidence type="ECO:0000313" key="1">
    <source>
        <dbReference type="EMBL" id="PSC70147.1"/>
    </source>
</evidence>
<sequence length="166" mass="17011">MAYIGVRVLKALRALHEHGAAAQLTDEEAGGVLAWPLAGPPCMARLLSGIMAGNYDCQAADFFAVLCSDVAELHTLGGGYEAALRSVQALVAPLLHGLMEAAERLALPAELQSSLPEAEAAGVVAQLVGAAVGASIAGLEYGLSWMQAKQPRPSPADGERLLAPSA</sequence>
<name>A0A2P6V7S7_9CHLO</name>
<gene>
    <name evidence="1" type="ORF">C2E20_6390</name>
</gene>
<protein>
    <submittedName>
        <fullName evidence="1">Uncharacterized protein</fullName>
    </submittedName>
</protein>
<dbReference type="Proteomes" id="UP000239649">
    <property type="component" value="Unassembled WGS sequence"/>
</dbReference>
<keyword evidence="2" id="KW-1185">Reference proteome</keyword>
<dbReference type="AlphaFoldDB" id="A0A2P6V7S7"/>
<organism evidence="1 2">
    <name type="scientific">Micractinium conductrix</name>
    <dbReference type="NCBI Taxonomy" id="554055"/>
    <lineage>
        <taxon>Eukaryota</taxon>
        <taxon>Viridiplantae</taxon>
        <taxon>Chlorophyta</taxon>
        <taxon>core chlorophytes</taxon>
        <taxon>Trebouxiophyceae</taxon>
        <taxon>Chlorellales</taxon>
        <taxon>Chlorellaceae</taxon>
        <taxon>Chlorella clade</taxon>
        <taxon>Micractinium</taxon>
    </lineage>
</organism>
<dbReference type="OrthoDB" id="550206at2759"/>
<reference evidence="1 2" key="1">
    <citation type="journal article" date="2018" name="Plant J.">
        <title>Genome sequences of Chlorella sorokiniana UTEX 1602 and Micractinium conductrix SAG 241.80: implications to maltose excretion by a green alga.</title>
        <authorList>
            <person name="Arriola M.B."/>
            <person name="Velmurugan N."/>
            <person name="Zhang Y."/>
            <person name="Plunkett M.H."/>
            <person name="Hondzo H."/>
            <person name="Barney B.M."/>
        </authorList>
    </citation>
    <scope>NUCLEOTIDE SEQUENCE [LARGE SCALE GENOMIC DNA]</scope>
    <source>
        <strain evidence="1 2">SAG 241.80</strain>
    </source>
</reference>
<proteinExistence type="predicted"/>
<comment type="caution">
    <text evidence="1">The sequence shown here is derived from an EMBL/GenBank/DDBJ whole genome shotgun (WGS) entry which is preliminary data.</text>
</comment>
<evidence type="ECO:0000313" key="2">
    <source>
        <dbReference type="Proteomes" id="UP000239649"/>
    </source>
</evidence>